<keyword evidence="1" id="KW-0539">Nucleus</keyword>
<reference evidence="4 5" key="1">
    <citation type="journal article" date="2024" name="Commun. Biol.">
        <title>Comparative genomic analysis of thermophilic fungi reveals convergent evolutionary adaptations and gene losses.</title>
        <authorList>
            <person name="Steindorff A.S."/>
            <person name="Aguilar-Pontes M.V."/>
            <person name="Robinson A.J."/>
            <person name="Andreopoulos B."/>
            <person name="LaButti K."/>
            <person name="Kuo A."/>
            <person name="Mondo S."/>
            <person name="Riley R."/>
            <person name="Otillar R."/>
            <person name="Haridas S."/>
            <person name="Lipzen A."/>
            <person name="Grimwood J."/>
            <person name="Schmutz J."/>
            <person name="Clum A."/>
            <person name="Reid I.D."/>
            <person name="Moisan M.C."/>
            <person name="Butler G."/>
            <person name="Nguyen T.T.M."/>
            <person name="Dewar K."/>
            <person name="Conant G."/>
            <person name="Drula E."/>
            <person name="Henrissat B."/>
            <person name="Hansel C."/>
            <person name="Singer S."/>
            <person name="Hutchinson M.I."/>
            <person name="de Vries R.P."/>
            <person name="Natvig D.O."/>
            <person name="Powell A.J."/>
            <person name="Tsang A."/>
            <person name="Grigoriev I.V."/>
        </authorList>
    </citation>
    <scope>NUCLEOTIDE SEQUENCE [LARGE SCALE GENOMIC DNA]</scope>
    <source>
        <strain evidence="4 5">CBS 494.80</strain>
    </source>
</reference>
<comment type="caution">
    <text evidence="4">The sequence shown here is derived from an EMBL/GenBank/DDBJ whole genome shotgun (WGS) entry which is preliminary data.</text>
</comment>
<evidence type="ECO:0000313" key="4">
    <source>
        <dbReference type="EMBL" id="KAL2070303.1"/>
    </source>
</evidence>
<dbReference type="SUPFAM" id="SSF57701">
    <property type="entry name" value="Zn2/Cys6 DNA-binding domain"/>
    <property type="match status" value="1"/>
</dbReference>
<organism evidence="4 5">
    <name type="scientific">Oculimacula yallundae</name>
    <dbReference type="NCBI Taxonomy" id="86028"/>
    <lineage>
        <taxon>Eukaryota</taxon>
        <taxon>Fungi</taxon>
        <taxon>Dikarya</taxon>
        <taxon>Ascomycota</taxon>
        <taxon>Pezizomycotina</taxon>
        <taxon>Leotiomycetes</taxon>
        <taxon>Helotiales</taxon>
        <taxon>Ploettnerulaceae</taxon>
        <taxon>Oculimacula</taxon>
    </lineage>
</organism>
<feature type="compositionally biased region" description="Low complexity" evidence="2">
    <location>
        <begin position="1"/>
        <end position="11"/>
    </location>
</feature>
<dbReference type="InterPro" id="IPR036864">
    <property type="entry name" value="Zn2-C6_fun-type_DNA-bd_sf"/>
</dbReference>
<protein>
    <recommendedName>
        <fullName evidence="3">Zn(2)-C6 fungal-type domain-containing protein</fullName>
    </recommendedName>
</protein>
<keyword evidence="5" id="KW-1185">Reference proteome</keyword>
<dbReference type="PANTHER" id="PTHR47657">
    <property type="entry name" value="STEROL REGULATORY ELEMENT-BINDING PROTEIN ECM22"/>
    <property type="match status" value="1"/>
</dbReference>
<feature type="compositionally biased region" description="Basic residues" evidence="2">
    <location>
        <begin position="35"/>
        <end position="45"/>
    </location>
</feature>
<accession>A0ABR4CK72</accession>
<dbReference type="InterPro" id="IPR052400">
    <property type="entry name" value="Zn2-C6_fungal_TF"/>
</dbReference>
<proteinExistence type="predicted"/>
<dbReference type="CDD" id="cd00067">
    <property type="entry name" value="GAL4"/>
    <property type="match status" value="1"/>
</dbReference>
<gene>
    <name evidence="4" type="ORF">VTL71DRAFT_13329</name>
</gene>
<dbReference type="PROSITE" id="PS50048">
    <property type="entry name" value="ZN2_CY6_FUNGAL_2"/>
    <property type="match status" value="1"/>
</dbReference>
<feature type="region of interest" description="Disordered" evidence="2">
    <location>
        <begin position="1"/>
        <end position="46"/>
    </location>
</feature>
<dbReference type="PROSITE" id="PS00463">
    <property type="entry name" value="ZN2_CY6_FUNGAL_1"/>
    <property type="match status" value="1"/>
</dbReference>
<name>A0ABR4CK72_9HELO</name>
<dbReference type="PANTHER" id="PTHR47657:SF14">
    <property type="entry name" value="ZN(2)-C6 FUNGAL-TYPE DOMAIN-CONTAINING PROTEIN"/>
    <property type="match status" value="1"/>
</dbReference>
<sequence length="440" mass="49987">MDSPSMSSSGSCRTPEMDTTFVGWSPGSEKEVRKTAPRLHHKKSRMGCQQCRARRVKCNEIHPVCGSCARHKTPCVWGRQGTASQTQNAKPKTYEIRPKIHSNHPVEYRDGDEPPESSQRRLTELKLLHQYMSFTCMTLNFPDDQRQQNDWGIAIPHLAFKHNSLLYSIYTLAALHLAKLEPNNPDHVATYQKYLGLTLHEHRDEVGNLNRSNADAACITSSCLRVCTFALLQERPLVPYTPPTEWLQMSSTTGRGLNVEAWKYIADDNNSIMRSMIRSAPDMKPGGWLREEAILFHPSNRQELGHLLRRTPSDVLAEPWNACIEEAYGSTTSYIGSIQLAIAAQEPPTSVFRRLVLFPTMVQSEFIFLVKEQRPRALVILAHFFAFLADFRGVWWIGETGPREVRGIEKMVPSEWRDLMAWPLQAIEDSFLLASLDLGV</sequence>
<feature type="domain" description="Zn(2)-C6 fungal-type" evidence="3">
    <location>
        <begin position="47"/>
        <end position="77"/>
    </location>
</feature>
<evidence type="ECO:0000313" key="5">
    <source>
        <dbReference type="Proteomes" id="UP001595075"/>
    </source>
</evidence>
<dbReference type="Proteomes" id="UP001595075">
    <property type="component" value="Unassembled WGS sequence"/>
</dbReference>
<evidence type="ECO:0000256" key="1">
    <source>
        <dbReference type="ARBA" id="ARBA00023242"/>
    </source>
</evidence>
<dbReference type="SMART" id="SM00066">
    <property type="entry name" value="GAL4"/>
    <property type="match status" value="1"/>
</dbReference>
<dbReference type="Gene3D" id="4.10.240.10">
    <property type="entry name" value="Zn(2)-C6 fungal-type DNA-binding domain"/>
    <property type="match status" value="1"/>
</dbReference>
<dbReference type="Pfam" id="PF00172">
    <property type="entry name" value="Zn_clus"/>
    <property type="match status" value="1"/>
</dbReference>
<dbReference type="InterPro" id="IPR001138">
    <property type="entry name" value="Zn2Cys6_DnaBD"/>
</dbReference>
<evidence type="ECO:0000256" key="2">
    <source>
        <dbReference type="SAM" id="MobiDB-lite"/>
    </source>
</evidence>
<dbReference type="EMBL" id="JAZHXI010000006">
    <property type="protein sequence ID" value="KAL2070303.1"/>
    <property type="molecule type" value="Genomic_DNA"/>
</dbReference>
<evidence type="ECO:0000259" key="3">
    <source>
        <dbReference type="PROSITE" id="PS50048"/>
    </source>
</evidence>